<dbReference type="InterPro" id="IPR036250">
    <property type="entry name" value="AcylCo_DH-like_C"/>
</dbReference>
<evidence type="ECO:0000259" key="8">
    <source>
        <dbReference type="Pfam" id="PF02771"/>
    </source>
</evidence>
<protein>
    <submittedName>
        <fullName evidence="9">Acyl-CoA dehydrogenase family protein</fullName>
    </submittedName>
</protein>
<dbReference type="PIRSF" id="PIRSF016578">
    <property type="entry name" value="HsaA"/>
    <property type="match status" value="1"/>
</dbReference>
<dbReference type="Gene3D" id="2.40.110.10">
    <property type="entry name" value="Butyryl-CoA Dehydrogenase, subunit A, domain 2"/>
    <property type="match status" value="1"/>
</dbReference>
<comment type="cofactor">
    <cofactor evidence="1 5">
        <name>FAD</name>
        <dbReference type="ChEBI" id="CHEBI:57692"/>
    </cofactor>
</comment>
<evidence type="ECO:0000256" key="5">
    <source>
        <dbReference type="RuleBase" id="RU362125"/>
    </source>
</evidence>
<dbReference type="Gene3D" id="1.10.540.10">
    <property type="entry name" value="Acyl-CoA dehydrogenase/oxidase, N-terminal domain"/>
    <property type="match status" value="1"/>
</dbReference>
<gene>
    <name evidence="9" type="ORF">H8J70_03740</name>
</gene>
<keyword evidence="3 5" id="KW-0285">Flavoprotein</keyword>
<evidence type="ECO:0000313" key="9">
    <source>
        <dbReference type="EMBL" id="MBC3536364.1"/>
    </source>
</evidence>
<feature type="domain" description="Acyl-CoA dehydrogenase/oxidase C-terminal" evidence="6">
    <location>
        <begin position="230"/>
        <end position="378"/>
    </location>
</feature>
<dbReference type="InterPro" id="IPR013786">
    <property type="entry name" value="AcylCoA_DH/ox_N"/>
</dbReference>
<feature type="domain" description="Acyl-CoA dehydrogenase/oxidase N-terminal" evidence="8">
    <location>
        <begin position="6"/>
        <end position="119"/>
    </location>
</feature>
<dbReference type="InterPro" id="IPR009100">
    <property type="entry name" value="AcylCoA_DH/oxidase_NM_dom_sf"/>
</dbReference>
<dbReference type="InterPro" id="IPR006089">
    <property type="entry name" value="Acyl-CoA_DH_CS"/>
</dbReference>
<dbReference type="InterPro" id="IPR009075">
    <property type="entry name" value="AcylCo_DH/oxidase_C"/>
</dbReference>
<evidence type="ECO:0000256" key="3">
    <source>
        <dbReference type="ARBA" id="ARBA00022630"/>
    </source>
</evidence>
<dbReference type="SUPFAM" id="SSF47203">
    <property type="entry name" value="Acyl-CoA dehydrogenase C-terminal domain-like"/>
    <property type="match status" value="1"/>
</dbReference>
<accession>A0ABR6VI66</accession>
<keyword evidence="10" id="KW-1185">Reference proteome</keyword>
<dbReference type="Pfam" id="PF02771">
    <property type="entry name" value="Acyl-CoA_dh_N"/>
    <property type="match status" value="1"/>
</dbReference>
<dbReference type="Pfam" id="PF00441">
    <property type="entry name" value="Acyl-CoA_dh_1"/>
    <property type="match status" value="1"/>
</dbReference>
<dbReference type="Gene3D" id="1.20.140.10">
    <property type="entry name" value="Butyryl-CoA Dehydrogenase, subunit A, domain 3"/>
    <property type="match status" value="1"/>
</dbReference>
<sequence>MNFSLTTEQQQLVDQVRKFTAAHLAPGVAERDEKQEFPLDAFKEFGKMGMFGLCYPTEFGGSGMGYLPYILAVEEVSKVDAAFGIAYSVNTSLYGGSVMYSQATAEQKKRFLAPIASGQAIGSFGLTEPSAGSDAAGQKMLATKDGDSYILNGTKIFNTNGPIADYTVIYALTDPSIGTKSMCAFVVEKGMEGFYVGPKAHKMGIRSAQVAEMVLNNVRVSPEHMIAKPGEGFKLAMVTLDGGRIGVAAQALGIAEGAFAIAADYLQKREQFGKPLVKQQYLAFKMAELYADLEKARLVLYKAATLKEEGKPFTTAAAIAKLTCSDTAMKITTECVQMLGGNGYMQEYHVERMMRDAKITQIYEGTNEIQKLVISSNLFAHKK</sequence>
<evidence type="ECO:0000256" key="4">
    <source>
        <dbReference type="ARBA" id="ARBA00022827"/>
    </source>
</evidence>
<keyword evidence="4 5" id="KW-0274">FAD</keyword>
<reference evidence="9 10" key="1">
    <citation type="submission" date="2020-08" db="EMBL/GenBank/DDBJ databases">
        <authorList>
            <person name="Liu C."/>
            <person name="Sun Q."/>
        </authorList>
    </citation>
    <scope>NUCLEOTIDE SEQUENCE [LARGE SCALE GENOMIC DNA]</scope>
    <source>
        <strain evidence="9 10">NSJ-59</strain>
    </source>
</reference>
<evidence type="ECO:0000259" key="6">
    <source>
        <dbReference type="Pfam" id="PF00441"/>
    </source>
</evidence>
<proteinExistence type="inferred from homology"/>
<dbReference type="PROSITE" id="PS00073">
    <property type="entry name" value="ACYL_COA_DH_2"/>
    <property type="match status" value="1"/>
</dbReference>
<dbReference type="PROSITE" id="PS00072">
    <property type="entry name" value="ACYL_COA_DH_1"/>
    <property type="match status" value="1"/>
</dbReference>
<evidence type="ECO:0000259" key="7">
    <source>
        <dbReference type="Pfam" id="PF02770"/>
    </source>
</evidence>
<dbReference type="PANTHER" id="PTHR43884">
    <property type="entry name" value="ACYL-COA DEHYDROGENASE"/>
    <property type="match status" value="1"/>
</dbReference>
<dbReference type="RefSeq" id="WP_186502519.1">
    <property type="nucleotide sequence ID" value="NZ_JACOGK010000007.1"/>
</dbReference>
<dbReference type="SUPFAM" id="SSF56645">
    <property type="entry name" value="Acyl-CoA dehydrogenase NM domain-like"/>
    <property type="match status" value="1"/>
</dbReference>
<name>A0ABR6VI66_9FIRM</name>
<comment type="similarity">
    <text evidence="2 5">Belongs to the acyl-CoA dehydrogenase family.</text>
</comment>
<dbReference type="PANTHER" id="PTHR43884:SF12">
    <property type="entry name" value="ISOVALERYL-COA DEHYDROGENASE, MITOCHONDRIAL-RELATED"/>
    <property type="match status" value="1"/>
</dbReference>
<dbReference type="InterPro" id="IPR037069">
    <property type="entry name" value="AcylCoA_DH/ox_N_sf"/>
</dbReference>
<comment type="caution">
    <text evidence="9">The sequence shown here is derived from an EMBL/GenBank/DDBJ whole genome shotgun (WGS) entry which is preliminary data.</text>
</comment>
<keyword evidence="5" id="KW-0560">Oxidoreductase</keyword>
<organism evidence="9 10">
    <name type="scientific">Megasphaera hominis</name>
    <dbReference type="NCBI Taxonomy" id="159836"/>
    <lineage>
        <taxon>Bacteria</taxon>
        <taxon>Bacillati</taxon>
        <taxon>Bacillota</taxon>
        <taxon>Negativicutes</taxon>
        <taxon>Veillonellales</taxon>
        <taxon>Veillonellaceae</taxon>
        <taxon>Megasphaera</taxon>
    </lineage>
</organism>
<dbReference type="InterPro" id="IPR046373">
    <property type="entry name" value="Acyl-CoA_Oxase/DH_mid-dom_sf"/>
</dbReference>
<dbReference type="EMBL" id="JACOGK010000007">
    <property type="protein sequence ID" value="MBC3536364.1"/>
    <property type="molecule type" value="Genomic_DNA"/>
</dbReference>
<dbReference type="Pfam" id="PF02770">
    <property type="entry name" value="Acyl-CoA_dh_M"/>
    <property type="match status" value="1"/>
</dbReference>
<evidence type="ECO:0000256" key="1">
    <source>
        <dbReference type="ARBA" id="ARBA00001974"/>
    </source>
</evidence>
<evidence type="ECO:0000256" key="2">
    <source>
        <dbReference type="ARBA" id="ARBA00009347"/>
    </source>
</evidence>
<dbReference type="InterPro" id="IPR006091">
    <property type="entry name" value="Acyl-CoA_Oxase/DH_mid-dom"/>
</dbReference>
<dbReference type="Proteomes" id="UP000606870">
    <property type="component" value="Unassembled WGS sequence"/>
</dbReference>
<evidence type="ECO:0000313" key="10">
    <source>
        <dbReference type="Proteomes" id="UP000606870"/>
    </source>
</evidence>
<feature type="domain" description="Acyl-CoA oxidase/dehydrogenase middle" evidence="7">
    <location>
        <begin position="123"/>
        <end position="218"/>
    </location>
</feature>